<comment type="caution">
    <text evidence="1">The sequence shown here is derived from an EMBL/GenBank/DDBJ whole genome shotgun (WGS) entry which is preliminary data.</text>
</comment>
<organism evidence="1 2">
    <name type="scientific">Paractinoplanes rhizophilus</name>
    <dbReference type="NCBI Taxonomy" id="1416877"/>
    <lineage>
        <taxon>Bacteria</taxon>
        <taxon>Bacillati</taxon>
        <taxon>Actinomycetota</taxon>
        <taxon>Actinomycetes</taxon>
        <taxon>Micromonosporales</taxon>
        <taxon>Micromonosporaceae</taxon>
        <taxon>Paractinoplanes</taxon>
    </lineage>
</organism>
<name>A0ABW2HWY6_9ACTN</name>
<evidence type="ECO:0000313" key="2">
    <source>
        <dbReference type="Proteomes" id="UP001596548"/>
    </source>
</evidence>
<evidence type="ECO:0000313" key="1">
    <source>
        <dbReference type="EMBL" id="MFC7277356.1"/>
    </source>
</evidence>
<dbReference type="RefSeq" id="WP_378972829.1">
    <property type="nucleotide sequence ID" value="NZ_JBHTBJ010000021.1"/>
</dbReference>
<dbReference type="EMBL" id="JBHTBJ010000021">
    <property type="protein sequence ID" value="MFC7277356.1"/>
    <property type="molecule type" value="Genomic_DNA"/>
</dbReference>
<sequence length="83" mass="9042">MGRYFVGTLAPGQTIRPALSFATPFNPAGDWGGSYVLAHPRTADAQLVCDFHGKMLDSTTGRYFYILSITNRGPLATEVDVDF</sequence>
<accession>A0ABW2HWY6</accession>
<proteinExistence type="predicted"/>
<dbReference type="Proteomes" id="UP001596548">
    <property type="component" value="Unassembled WGS sequence"/>
</dbReference>
<keyword evidence="2" id="KW-1185">Reference proteome</keyword>
<protein>
    <submittedName>
        <fullName evidence="1">Uncharacterized protein</fullName>
    </submittedName>
</protein>
<gene>
    <name evidence="1" type="ORF">ACFQS1_25470</name>
</gene>
<reference evidence="2" key="1">
    <citation type="journal article" date="2019" name="Int. J. Syst. Evol. Microbiol.">
        <title>The Global Catalogue of Microorganisms (GCM) 10K type strain sequencing project: providing services to taxonomists for standard genome sequencing and annotation.</title>
        <authorList>
            <consortium name="The Broad Institute Genomics Platform"/>
            <consortium name="The Broad Institute Genome Sequencing Center for Infectious Disease"/>
            <person name="Wu L."/>
            <person name="Ma J."/>
        </authorList>
    </citation>
    <scope>NUCLEOTIDE SEQUENCE [LARGE SCALE GENOMIC DNA]</scope>
    <source>
        <strain evidence="2">XZYJT-10</strain>
    </source>
</reference>